<feature type="compositionally biased region" description="Polar residues" evidence="1">
    <location>
        <begin position="111"/>
        <end position="129"/>
    </location>
</feature>
<comment type="caution">
    <text evidence="2">The sequence shown here is derived from an EMBL/GenBank/DDBJ whole genome shotgun (WGS) entry which is preliminary data.</text>
</comment>
<evidence type="ECO:0000313" key="3">
    <source>
        <dbReference type="Proteomes" id="UP000231279"/>
    </source>
</evidence>
<protein>
    <submittedName>
        <fullName evidence="2">Uncharacterized protein</fullName>
    </submittedName>
</protein>
<evidence type="ECO:0000256" key="1">
    <source>
        <dbReference type="SAM" id="MobiDB-lite"/>
    </source>
</evidence>
<proteinExistence type="predicted"/>
<keyword evidence="3" id="KW-1185">Reference proteome</keyword>
<evidence type="ECO:0000313" key="2">
    <source>
        <dbReference type="EMBL" id="PIN14707.1"/>
    </source>
</evidence>
<name>A0A2G9HB02_9LAMI</name>
<accession>A0A2G9HB02</accession>
<dbReference type="PANTHER" id="PTHR46250">
    <property type="entry name" value="MYB/SANT-LIKE DNA-BINDING DOMAIN PROTEIN-RELATED"/>
    <property type="match status" value="1"/>
</dbReference>
<dbReference type="OrthoDB" id="910499at2759"/>
<dbReference type="EMBL" id="NKXS01002234">
    <property type="protein sequence ID" value="PIN14707.1"/>
    <property type="molecule type" value="Genomic_DNA"/>
</dbReference>
<dbReference type="Proteomes" id="UP000231279">
    <property type="component" value="Unassembled WGS sequence"/>
</dbReference>
<reference evidence="3" key="1">
    <citation type="journal article" date="2018" name="Gigascience">
        <title>Genome assembly of the Pink Ipe (Handroanthus impetiginosus, Bignoniaceae), a highly valued, ecologically keystone Neotropical timber forest tree.</title>
        <authorList>
            <person name="Silva-Junior O.B."/>
            <person name="Grattapaglia D."/>
            <person name="Novaes E."/>
            <person name="Collevatti R.G."/>
        </authorList>
    </citation>
    <scope>NUCLEOTIDE SEQUENCE [LARGE SCALE GENOMIC DNA]</scope>
    <source>
        <strain evidence="3">cv. UFG-1</strain>
    </source>
</reference>
<organism evidence="2 3">
    <name type="scientific">Handroanthus impetiginosus</name>
    <dbReference type="NCBI Taxonomy" id="429701"/>
    <lineage>
        <taxon>Eukaryota</taxon>
        <taxon>Viridiplantae</taxon>
        <taxon>Streptophyta</taxon>
        <taxon>Embryophyta</taxon>
        <taxon>Tracheophyta</taxon>
        <taxon>Spermatophyta</taxon>
        <taxon>Magnoliopsida</taxon>
        <taxon>eudicotyledons</taxon>
        <taxon>Gunneridae</taxon>
        <taxon>Pentapetalae</taxon>
        <taxon>asterids</taxon>
        <taxon>lamiids</taxon>
        <taxon>Lamiales</taxon>
        <taxon>Bignoniaceae</taxon>
        <taxon>Crescentiina</taxon>
        <taxon>Tabebuia alliance</taxon>
        <taxon>Handroanthus</taxon>
    </lineage>
</organism>
<feature type="region of interest" description="Disordered" evidence="1">
    <location>
        <begin position="89"/>
        <end position="148"/>
    </location>
</feature>
<dbReference type="AlphaFoldDB" id="A0A2G9HB02"/>
<sequence>MDSWKCDGSFKGGYMLAEQCPGCGLKVKYIKSKLQVHKEAASLRRRPQPWFDSWVEIFGNDRAQGTGAIDVGDVVAEMLYGSQANEACNEGEDLSGRHANKDNEDDMFDKATSNTPPHANTPQAKSSTSSKRKRPEASGSEVESMMGTWLDRTSSTLADLTIMLKETSNPSPVSVDSNSFDRKALFKALGEIPNLSLDDQIIVGHRLVNSKGDMDMFWGMHDEARARFVSMLLNGCLDP</sequence>
<gene>
    <name evidence="2" type="ORF">CDL12_12664</name>
</gene>